<feature type="signal peptide" evidence="2">
    <location>
        <begin position="1"/>
        <end position="31"/>
    </location>
</feature>
<evidence type="ECO:0000256" key="1">
    <source>
        <dbReference type="SAM" id="Phobius"/>
    </source>
</evidence>
<keyword evidence="1" id="KW-1133">Transmembrane helix</keyword>
<evidence type="ECO:0000256" key="2">
    <source>
        <dbReference type="SAM" id="SignalP"/>
    </source>
</evidence>
<proteinExistence type="predicted"/>
<feature type="transmembrane region" description="Helical" evidence="1">
    <location>
        <begin position="223"/>
        <end position="243"/>
    </location>
</feature>
<keyword evidence="1" id="KW-0472">Membrane</keyword>
<dbReference type="Gene3D" id="3.90.280.10">
    <property type="entry name" value="PEBP-like"/>
    <property type="match status" value="1"/>
</dbReference>
<protein>
    <submittedName>
        <fullName evidence="3">Phosphatidylethanolamine binding protein</fullName>
    </submittedName>
</protein>
<keyword evidence="2" id="KW-0732">Signal</keyword>
<dbReference type="EMBL" id="GEDV01008161">
    <property type="protein sequence ID" value="JAP80396.1"/>
    <property type="molecule type" value="Transcribed_RNA"/>
</dbReference>
<name>A0A131YQM2_RHIAP</name>
<dbReference type="Pfam" id="PF01161">
    <property type="entry name" value="PBP"/>
    <property type="match status" value="1"/>
</dbReference>
<dbReference type="CDD" id="cd00866">
    <property type="entry name" value="PEBP_euk"/>
    <property type="match status" value="1"/>
</dbReference>
<dbReference type="PANTHER" id="PTHR11362">
    <property type="entry name" value="PHOSPHATIDYLETHANOLAMINE-BINDING PROTEIN"/>
    <property type="match status" value="1"/>
</dbReference>
<dbReference type="InterPro" id="IPR035810">
    <property type="entry name" value="PEBP_euk"/>
</dbReference>
<dbReference type="InterPro" id="IPR008914">
    <property type="entry name" value="PEBP"/>
</dbReference>
<dbReference type="PANTHER" id="PTHR11362:SF82">
    <property type="entry name" value="PHOSPHATIDYLETHANOLAMINE-BINDING PROTEIN 4"/>
    <property type="match status" value="1"/>
</dbReference>
<sequence length="246" mass="27296">MRSRTSATSTMRPAVAVATILLALLAHSACGVKELDKRQLALIAKAESSKLAPDLIETIPRAIFEAKFKSGEIAMGNHFTPEQASSAPSGIEFPRTAGHTYAIAMLDPDAPSRSDPKFRPILHWLVVNLEAEDVKAPVDYKKGTELFRYRGPKPPMGSGPHRYAFLAYKQYKHIDMPQTLIVPYDKRKNFNITKFALEHHLGHPIAINYFLAEDAYVDGVTPIVSWLTIIVLALVGLLFRVMLMSV</sequence>
<reference evidence="3" key="1">
    <citation type="journal article" date="2016" name="Ticks Tick Borne Dis.">
        <title>De novo assembly and annotation of the salivary gland transcriptome of Rhipicephalus appendiculatus male and female ticks during blood feeding.</title>
        <authorList>
            <person name="de Castro M.H."/>
            <person name="de Klerk D."/>
            <person name="Pienaar R."/>
            <person name="Latif A.A."/>
            <person name="Rees D.J."/>
            <person name="Mans B.J."/>
        </authorList>
    </citation>
    <scope>NUCLEOTIDE SEQUENCE</scope>
    <source>
        <tissue evidence="3">Salivary glands</tissue>
    </source>
</reference>
<dbReference type="SUPFAM" id="SSF49777">
    <property type="entry name" value="PEBP-like"/>
    <property type="match status" value="1"/>
</dbReference>
<keyword evidence="1" id="KW-0812">Transmembrane</keyword>
<evidence type="ECO:0000313" key="3">
    <source>
        <dbReference type="EMBL" id="JAP80396.1"/>
    </source>
</evidence>
<dbReference type="AlphaFoldDB" id="A0A131YQM2"/>
<feature type="chain" id="PRO_5007285698" evidence="2">
    <location>
        <begin position="32"/>
        <end position="246"/>
    </location>
</feature>
<organism evidence="3">
    <name type="scientific">Rhipicephalus appendiculatus</name>
    <name type="common">Brown ear tick</name>
    <dbReference type="NCBI Taxonomy" id="34631"/>
    <lineage>
        <taxon>Eukaryota</taxon>
        <taxon>Metazoa</taxon>
        <taxon>Ecdysozoa</taxon>
        <taxon>Arthropoda</taxon>
        <taxon>Chelicerata</taxon>
        <taxon>Arachnida</taxon>
        <taxon>Acari</taxon>
        <taxon>Parasitiformes</taxon>
        <taxon>Ixodida</taxon>
        <taxon>Ixodoidea</taxon>
        <taxon>Ixodidae</taxon>
        <taxon>Rhipicephalinae</taxon>
        <taxon>Rhipicephalus</taxon>
        <taxon>Rhipicephalus</taxon>
    </lineage>
</organism>
<dbReference type="InterPro" id="IPR036610">
    <property type="entry name" value="PEBP-like_sf"/>
</dbReference>
<accession>A0A131YQM2</accession>